<feature type="transmembrane region" description="Helical" evidence="1">
    <location>
        <begin position="76"/>
        <end position="96"/>
    </location>
</feature>
<accession>A0A813ICB8</accession>
<evidence type="ECO:0000256" key="1">
    <source>
        <dbReference type="SAM" id="Phobius"/>
    </source>
</evidence>
<dbReference type="AlphaFoldDB" id="A0A813ICB8"/>
<keyword evidence="1" id="KW-0812">Transmembrane</keyword>
<feature type="transmembrane region" description="Helical" evidence="1">
    <location>
        <begin position="139"/>
        <end position="159"/>
    </location>
</feature>
<evidence type="ECO:0000313" key="3">
    <source>
        <dbReference type="Proteomes" id="UP000626109"/>
    </source>
</evidence>
<reference evidence="2" key="1">
    <citation type="submission" date="2021-02" db="EMBL/GenBank/DDBJ databases">
        <authorList>
            <person name="Dougan E. K."/>
            <person name="Rhodes N."/>
            <person name="Thang M."/>
            <person name="Chan C."/>
        </authorList>
    </citation>
    <scope>NUCLEOTIDE SEQUENCE</scope>
</reference>
<keyword evidence="1" id="KW-1133">Transmembrane helix</keyword>
<dbReference type="EMBL" id="CAJNNW010006614">
    <property type="protein sequence ID" value="CAE8648454.1"/>
    <property type="molecule type" value="Genomic_DNA"/>
</dbReference>
<feature type="transmembrane region" description="Helical" evidence="1">
    <location>
        <begin position="25"/>
        <end position="46"/>
    </location>
</feature>
<comment type="caution">
    <text evidence="2">The sequence shown here is derived from an EMBL/GenBank/DDBJ whole genome shotgun (WGS) entry which is preliminary data.</text>
</comment>
<evidence type="ECO:0000313" key="2">
    <source>
        <dbReference type="EMBL" id="CAE8648454.1"/>
    </source>
</evidence>
<organism evidence="2 3">
    <name type="scientific">Polarella glacialis</name>
    <name type="common">Dinoflagellate</name>
    <dbReference type="NCBI Taxonomy" id="89957"/>
    <lineage>
        <taxon>Eukaryota</taxon>
        <taxon>Sar</taxon>
        <taxon>Alveolata</taxon>
        <taxon>Dinophyceae</taxon>
        <taxon>Suessiales</taxon>
        <taxon>Suessiaceae</taxon>
        <taxon>Polarella</taxon>
    </lineage>
</organism>
<feature type="transmembrane region" description="Helical" evidence="1">
    <location>
        <begin position="108"/>
        <end position="127"/>
    </location>
</feature>
<dbReference type="Proteomes" id="UP000626109">
    <property type="component" value="Unassembled WGS sequence"/>
</dbReference>
<proteinExistence type="predicted"/>
<name>A0A813ICB8_POLGL</name>
<sequence length="220" mass="23714">MSSSLCCDSLLDLRTPETRWPAKRLLLAQSCMALLVFISILADTAWPPINSQANFSSNASAWERILATLSEPATGLTLLIALLCVPAVAVALLWNSTCGLQCIYCGDMLCFVGAGLNILTLAAQLLGQELLASHETAVLNSQIMILLGLCTVPVAWHAVRESGRLRDYLWEGMAITGPPLKVGPRLIPRQVQQFHPAVPLDRVSLCRAALATAQGKKPEK</sequence>
<gene>
    <name evidence="2" type="ORF">PGLA2088_LOCUS6579</name>
</gene>
<protein>
    <submittedName>
        <fullName evidence="2">Uncharacterized protein</fullName>
    </submittedName>
</protein>
<keyword evidence="1" id="KW-0472">Membrane</keyword>